<feature type="domain" description="FtsX extracellular" evidence="15">
    <location>
        <begin position="84"/>
        <end position="172"/>
    </location>
</feature>
<evidence type="ECO:0000256" key="4">
    <source>
        <dbReference type="ARBA" id="ARBA00021907"/>
    </source>
</evidence>
<evidence type="ECO:0000256" key="12">
    <source>
        <dbReference type="PIRNR" id="PIRNR003097"/>
    </source>
</evidence>
<dbReference type="InterPro" id="IPR003838">
    <property type="entry name" value="ABC3_permease_C"/>
</dbReference>
<evidence type="ECO:0000256" key="9">
    <source>
        <dbReference type="ARBA" id="ARBA00022989"/>
    </source>
</evidence>
<feature type="transmembrane region" description="Helical" evidence="13">
    <location>
        <begin position="251"/>
        <end position="272"/>
    </location>
</feature>
<keyword evidence="8 13" id="KW-0812">Transmembrane</keyword>
<organism evidence="16 17">
    <name type="scientific">Neiella holothuriorum</name>
    <dbReference type="NCBI Taxonomy" id="2870530"/>
    <lineage>
        <taxon>Bacteria</taxon>
        <taxon>Pseudomonadati</taxon>
        <taxon>Pseudomonadota</taxon>
        <taxon>Gammaproteobacteria</taxon>
        <taxon>Alteromonadales</taxon>
        <taxon>Echinimonadaceae</taxon>
        <taxon>Neiella</taxon>
    </lineage>
</organism>
<keyword evidence="5 12" id="KW-1003">Cell membrane</keyword>
<keyword evidence="7 12" id="KW-0132">Cell division</keyword>
<dbReference type="Pfam" id="PF02687">
    <property type="entry name" value="FtsX"/>
    <property type="match status" value="1"/>
</dbReference>
<accession>A0ABS7EJ22</accession>
<sequence length="327" mass="36423">MSLLFERRGQGASDRKLSIVQRLVSWWISHARQATASLGDLWRTPGPSLMTMLVLGFSLSLPAAFYLVSKNGAQVADKWSSPAQISVFLKKSVALEQVEQLVADLQTWQQIQQVDWYSKDDALIEFKETSGFGNALNYLDDNPLPDVLVIEPTAAHQTTSAAKLLVEALEELAPVSLVKLDIQWLERLHAIVAVVEDTFIALATLLCLSVILVVGNTIRLSILSRKTEIEVMKLVGATDQFIQRPFLYAGIWYGVFGAFLSWIVTTILLWWIESALNHLTRLYDYPISLQGLLPSESLFMVIIASGMGLLGSWLSVRQHIRAIEPTS</sequence>
<keyword evidence="17" id="KW-1185">Reference proteome</keyword>
<feature type="transmembrane region" description="Helical" evidence="13">
    <location>
        <begin position="199"/>
        <end position="218"/>
    </location>
</feature>
<evidence type="ECO:0000313" key="17">
    <source>
        <dbReference type="Proteomes" id="UP001166251"/>
    </source>
</evidence>
<proteinExistence type="inferred from homology"/>
<feature type="domain" description="ABC3 transporter permease C-terminal" evidence="14">
    <location>
        <begin position="201"/>
        <end position="318"/>
    </location>
</feature>
<comment type="subcellular location">
    <subcellularLocation>
        <location evidence="1">Cell inner membrane</location>
        <topology evidence="1">Multi-pass membrane protein</topology>
    </subcellularLocation>
</comment>
<comment type="similarity">
    <text evidence="2 12">Belongs to the ABC-4 integral membrane protein family. FtsX subfamily.</text>
</comment>
<dbReference type="RefSeq" id="WP_220104908.1">
    <property type="nucleotide sequence ID" value="NZ_JAHZSS010000020.1"/>
</dbReference>
<evidence type="ECO:0000256" key="5">
    <source>
        <dbReference type="ARBA" id="ARBA00022475"/>
    </source>
</evidence>
<evidence type="ECO:0000259" key="15">
    <source>
        <dbReference type="Pfam" id="PF18075"/>
    </source>
</evidence>
<dbReference type="EMBL" id="JAHZSS010000020">
    <property type="protein sequence ID" value="MBW8192285.1"/>
    <property type="molecule type" value="Genomic_DNA"/>
</dbReference>
<dbReference type="Pfam" id="PF18075">
    <property type="entry name" value="FtsX_ECD"/>
    <property type="match status" value="1"/>
</dbReference>
<dbReference type="InterPro" id="IPR004513">
    <property type="entry name" value="FtsX"/>
</dbReference>
<evidence type="ECO:0000256" key="2">
    <source>
        <dbReference type="ARBA" id="ARBA00007379"/>
    </source>
</evidence>
<dbReference type="InterPro" id="IPR040690">
    <property type="entry name" value="FtsX_ECD"/>
</dbReference>
<dbReference type="PANTHER" id="PTHR47755">
    <property type="entry name" value="CELL DIVISION PROTEIN FTSX"/>
    <property type="match status" value="1"/>
</dbReference>
<comment type="function">
    <text evidence="12">Part of the ABC transporter FtsEX involved in cellular division.</text>
</comment>
<evidence type="ECO:0000256" key="1">
    <source>
        <dbReference type="ARBA" id="ARBA00004429"/>
    </source>
</evidence>
<comment type="subunit">
    <text evidence="3">Forms a membrane-associated complex with FtsE.</text>
</comment>
<protein>
    <recommendedName>
        <fullName evidence="4 12">Cell division protein FtsX</fullName>
    </recommendedName>
</protein>
<dbReference type="PIRSF" id="PIRSF003097">
    <property type="entry name" value="FtsX"/>
    <property type="match status" value="1"/>
</dbReference>
<comment type="caution">
    <text evidence="16">The sequence shown here is derived from an EMBL/GenBank/DDBJ whole genome shotgun (WGS) entry which is preliminary data.</text>
</comment>
<keyword evidence="10 12" id="KW-0472">Membrane</keyword>
<evidence type="ECO:0000256" key="10">
    <source>
        <dbReference type="ARBA" id="ARBA00023136"/>
    </source>
</evidence>
<evidence type="ECO:0000256" key="7">
    <source>
        <dbReference type="ARBA" id="ARBA00022618"/>
    </source>
</evidence>
<evidence type="ECO:0000256" key="11">
    <source>
        <dbReference type="ARBA" id="ARBA00023306"/>
    </source>
</evidence>
<gene>
    <name evidence="16" type="primary">ftsX</name>
    <name evidence="16" type="ORF">K0504_14705</name>
</gene>
<keyword evidence="11 12" id="KW-0131">Cell cycle</keyword>
<evidence type="ECO:0000256" key="8">
    <source>
        <dbReference type="ARBA" id="ARBA00022692"/>
    </source>
</evidence>
<keyword evidence="6 12" id="KW-0997">Cell inner membrane</keyword>
<evidence type="ECO:0000259" key="14">
    <source>
        <dbReference type="Pfam" id="PF02687"/>
    </source>
</evidence>
<dbReference type="InterPro" id="IPR047590">
    <property type="entry name" value="FtsX_proteobact-type"/>
</dbReference>
<evidence type="ECO:0000256" key="6">
    <source>
        <dbReference type="ARBA" id="ARBA00022519"/>
    </source>
</evidence>
<reference evidence="16" key="1">
    <citation type="submission" date="2021-07" db="EMBL/GenBank/DDBJ databases">
        <title>Neiella marina sp. nov., isolated from the intestinal content of sea cucumber Apostichopus japonicus.</title>
        <authorList>
            <person name="Bai X."/>
        </authorList>
    </citation>
    <scope>NUCLEOTIDE SEQUENCE</scope>
    <source>
        <strain evidence="16">126</strain>
    </source>
</reference>
<dbReference type="Gene3D" id="3.30.70.3040">
    <property type="match status" value="1"/>
</dbReference>
<evidence type="ECO:0000256" key="3">
    <source>
        <dbReference type="ARBA" id="ARBA00011160"/>
    </source>
</evidence>
<keyword evidence="9 13" id="KW-1133">Transmembrane helix</keyword>
<dbReference type="Proteomes" id="UP001166251">
    <property type="component" value="Unassembled WGS sequence"/>
</dbReference>
<feature type="transmembrane region" description="Helical" evidence="13">
    <location>
        <begin position="292"/>
        <end position="314"/>
    </location>
</feature>
<dbReference type="PANTHER" id="PTHR47755:SF1">
    <property type="entry name" value="CELL DIVISION PROTEIN FTSX"/>
    <property type="match status" value="1"/>
</dbReference>
<evidence type="ECO:0000256" key="13">
    <source>
        <dbReference type="SAM" id="Phobius"/>
    </source>
</evidence>
<name>A0ABS7EJ22_9GAMM</name>
<dbReference type="NCBIfam" id="TIGR00439">
    <property type="entry name" value="FtsX_Gneg"/>
    <property type="match status" value="1"/>
</dbReference>
<evidence type="ECO:0000313" key="16">
    <source>
        <dbReference type="EMBL" id="MBW8192285.1"/>
    </source>
</evidence>